<evidence type="ECO:0000256" key="9">
    <source>
        <dbReference type="ARBA" id="ARBA00023098"/>
    </source>
</evidence>
<feature type="transmembrane region" description="Helical" evidence="13">
    <location>
        <begin position="12"/>
        <end position="34"/>
    </location>
</feature>
<dbReference type="GO" id="GO:0030674">
    <property type="term" value="F:protein-macromolecule adaptor activity"/>
    <property type="evidence" value="ECO:0007669"/>
    <property type="project" value="TreeGrafter"/>
</dbReference>
<accession>A0A8W8I5Q3</accession>
<evidence type="ECO:0000256" key="7">
    <source>
        <dbReference type="ARBA" id="ARBA00022989"/>
    </source>
</evidence>
<evidence type="ECO:0000256" key="6">
    <source>
        <dbReference type="ARBA" id="ARBA00022955"/>
    </source>
</evidence>
<keyword evidence="9" id="KW-0443">Lipid metabolism</keyword>
<dbReference type="OrthoDB" id="6485510at2759"/>
<evidence type="ECO:0000256" key="1">
    <source>
        <dbReference type="ARBA" id="ARBA00004477"/>
    </source>
</evidence>
<dbReference type="PANTHER" id="PTHR15451:SF19">
    <property type="entry name" value="ERGOSTEROL BIOSYNTHETIC PROTEIN 28 HOMOLOG"/>
    <property type="match status" value="1"/>
</dbReference>
<evidence type="ECO:0000256" key="12">
    <source>
        <dbReference type="ARBA" id="ARBA00023221"/>
    </source>
</evidence>
<keyword evidence="10 13" id="KW-0472">Membrane</keyword>
<keyword evidence="15" id="KW-1185">Reference proteome</keyword>
<organism evidence="14 15">
    <name type="scientific">Magallana gigas</name>
    <name type="common">Pacific oyster</name>
    <name type="synonym">Crassostrea gigas</name>
    <dbReference type="NCBI Taxonomy" id="29159"/>
    <lineage>
        <taxon>Eukaryota</taxon>
        <taxon>Metazoa</taxon>
        <taxon>Spiralia</taxon>
        <taxon>Lophotrochozoa</taxon>
        <taxon>Mollusca</taxon>
        <taxon>Bivalvia</taxon>
        <taxon>Autobranchia</taxon>
        <taxon>Pteriomorphia</taxon>
        <taxon>Ostreida</taxon>
        <taxon>Ostreoidea</taxon>
        <taxon>Ostreidae</taxon>
        <taxon>Magallana</taxon>
    </lineage>
</organism>
<keyword evidence="8" id="KW-0756">Sterol biosynthesis</keyword>
<evidence type="ECO:0000256" key="4">
    <source>
        <dbReference type="ARBA" id="ARBA00022692"/>
    </source>
</evidence>
<evidence type="ECO:0000313" key="14">
    <source>
        <dbReference type="EnsemblMetazoa" id="G12631.1:cds"/>
    </source>
</evidence>
<feature type="transmembrane region" description="Helical" evidence="13">
    <location>
        <begin position="110"/>
        <end position="134"/>
    </location>
</feature>
<evidence type="ECO:0000256" key="10">
    <source>
        <dbReference type="ARBA" id="ARBA00023136"/>
    </source>
</evidence>
<dbReference type="GO" id="GO:0016126">
    <property type="term" value="P:sterol biosynthetic process"/>
    <property type="evidence" value="ECO:0007669"/>
    <property type="project" value="UniProtKB-KW"/>
</dbReference>
<evidence type="ECO:0000256" key="8">
    <source>
        <dbReference type="ARBA" id="ARBA00023011"/>
    </source>
</evidence>
<keyword evidence="12" id="KW-0753">Steroid metabolism</keyword>
<protein>
    <submittedName>
        <fullName evidence="14">Uncharacterized protein</fullName>
    </submittedName>
</protein>
<proteinExistence type="inferred from homology"/>
<keyword evidence="7 13" id="KW-1133">Transmembrane helix</keyword>
<keyword evidence="3" id="KW-0444">Lipid biosynthesis</keyword>
<reference evidence="14" key="1">
    <citation type="submission" date="2022-08" db="UniProtKB">
        <authorList>
            <consortium name="EnsemblMetazoa"/>
        </authorList>
    </citation>
    <scope>IDENTIFICATION</scope>
    <source>
        <strain evidence="14">05x7-T-G4-1.051#20</strain>
    </source>
</reference>
<evidence type="ECO:0000256" key="13">
    <source>
        <dbReference type="SAM" id="Phobius"/>
    </source>
</evidence>
<keyword evidence="5" id="KW-0256">Endoplasmic reticulum</keyword>
<evidence type="ECO:0000256" key="3">
    <source>
        <dbReference type="ARBA" id="ARBA00022516"/>
    </source>
</evidence>
<dbReference type="GO" id="GO:0005789">
    <property type="term" value="C:endoplasmic reticulum membrane"/>
    <property type="evidence" value="ECO:0007669"/>
    <property type="project" value="UniProtKB-SubCell"/>
</dbReference>
<dbReference type="PANTHER" id="PTHR15451">
    <property type="entry name" value="ERGOSTEROL BIOSYNTHETIC PROTEIN 28-RELATED"/>
    <property type="match status" value="1"/>
</dbReference>
<feature type="transmembrane region" description="Helical" evidence="13">
    <location>
        <begin position="54"/>
        <end position="73"/>
    </location>
</feature>
<keyword evidence="6" id="KW-0752">Steroid biosynthesis</keyword>
<dbReference type="InterPro" id="IPR005352">
    <property type="entry name" value="Erg28"/>
</dbReference>
<comment type="similarity">
    <text evidence="2">Belongs to the ERG28 family.</text>
</comment>
<dbReference type="OMA" id="NIAIWTY"/>
<evidence type="ECO:0000256" key="11">
    <source>
        <dbReference type="ARBA" id="ARBA00023166"/>
    </source>
</evidence>
<feature type="transmembrane region" description="Helical" evidence="13">
    <location>
        <begin position="85"/>
        <end position="104"/>
    </location>
</feature>
<sequence>MNENVKKFNFTYIVRIWFAVMSIVNLGDSFQFFLNHSLLSTQFYTLSQHYANPAFGRIYGILLFLLAALRFSCAINIHNKSIYNLTLLSFTLLFGNILLELFVFKSASVNFYILLNLFLSGVSIILLLLGFYFVRLEPSSSGRTEQEKHERKKKY</sequence>
<name>A0A8W8I5Q3_MAGGI</name>
<evidence type="ECO:0000256" key="2">
    <source>
        <dbReference type="ARBA" id="ARBA00005377"/>
    </source>
</evidence>
<dbReference type="AlphaFoldDB" id="A0A8W8I5Q3"/>
<keyword evidence="11" id="KW-1207">Sterol metabolism</keyword>
<dbReference type="EnsemblMetazoa" id="G12631.1">
    <property type="protein sequence ID" value="G12631.1:cds"/>
    <property type="gene ID" value="G12631"/>
</dbReference>
<dbReference type="Pfam" id="PF03694">
    <property type="entry name" value="Erg28"/>
    <property type="match status" value="1"/>
</dbReference>
<comment type="subcellular location">
    <subcellularLocation>
        <location evidence="1">Endoplasmic reticulum membrane</location>
        <topology evidence="1">Multi-pass membrane protein</topology>
    </subcellularLocation>
</comment>
<evidence type="ECO:0000313" key="15">
    <source>
        <dbReference type="Proteomes" id="UP000005408"/>
    </source>
</evidence>
<keyword evidence="4 13" id="KW-0812">Transmembrane</keyword>
<dbReference type="Proteomes" id="UP000005408">
    <property type="component" value="Unassembled WGS sequence"/>
</dbReference>
<evidence type="ECO:0000256" key="5">
    <source>
        <dbReference type="ARBA" id="ARBA00022824"/>
    </source>
</evidence>